<feature type="non-terminal residue" evidence="3">
    <location>
        <position position="1"/>
    </location>
</feature>
<dbReference type="Proteomes" id="UP000030023">
    <property type="component" value="Unassembled WGS sequence"/>
</dbReference>
<comment type="caution">
    <text evidence="3">The sequence shown here is derived from an EMBL/GenBank/DDBJ whole genome shotgun (WGS) entry which is preliminary data.</text>
</comment>
<dbReference type="Pfam" id="PF06737">
    <property type="entry name" value="Transglycosylas"/>
    <property type="match status" value="1"/>
</dbReference>
<sequence length="79" mass="8437">GNANALRRRQIESGNNYQTFTGNGYLGAYQFASSTWAAGVAAVGGSVSDFSSAHQDQVANWYANSRYGGWQNVPTNGGW</sequence>
<organism evidence="3 4">
    <name type="scientific">Oenococcus alcoholitolerans</name>
    <dbReference type="NCBI Taxonomy" id="931074"/>
    <lineage>
        <taxon>Bacteria</taxon>
        <taxon>Bacillati</taxon>
        <taxon>Bacillota</taxon>
        <taxon>Bacilli</taxon>
        <taxon>Lactobacillales</taxon>
        <taxon>Lactobacillaceae</taxon>
        <taxon>Oenococcus</taxon>
    </lineage>
</organism>
<dbReference type="InterPro" id="IPR010618">
    <property type="entry name" value="RPF"/>
</dbReference>
<feature type="domain" description="Resuscitation-promoting factor core lysozyme-like" evidence="2">
    <location>
        <begin position="10"/>
        <end position="65"/>
    </location>
</feature>
<evidence type="ECO:0000313" key="3">
    <source>
        <dbReference type="EMBL" id="KGO22374.1"/>
    </source>
</evidence>
<dbReference type="SUPFAM" id="SSF53955">
    <property type="entry name" value="Lysozyme-like"/>
    <property type="match status" value="1"/>
</dbReference>
<reference evidence="3 4" key="1">
    <citation type="journal article" date="2014" name="Antonie Van Leeuwenhoek">
        <title>Oenococcus alcoholitolerans sp. nov., a lactic acid bacteria isolated from cachaca and ethanol fermentation processes.</title>
        <authorList>
            <person name="Badotti F."/>
            <person name="Moreira A.P."/>
            <person name="Tonon L.A."/>
            <person name="de Lucena B.T."/>
            <person name="Gomes Fde C."/>
            <person name="Kruger R."/>
            <person name="Thompson C.C."/>
            <person name="de Morais M.A.Jr."/>
            <person name="Rosa C.A."/>
            <person name="Thompson F.L."/>
        </authorList>
    </citation>
    <scope>NUCLEOTIDE SEQUENCE [LARGE SCALE GENOMIC DNA]</scope>
    <source>
        <strain evidence="3 4">UFRJ-M7.2.18</strain>
    </source>
</reference>
<gene>
    <name evidence="3" type="ORF">Q757_09175</name>
</gene>
<evidence type="ECO:0000256" key="1">
    <source>
        <dbReference type="ARBA" id="ARBA00022801"/>
    </source>
</evidence>
<evidence type="ECO:0000313" key="4">
    <source>
        <dbReference type="Proteomes" id="UP000030023"/>
    </source>
</evidence>
<dbReference type="Gene3D" id="1.10.530.10">
    <property type="match status" value="1"/>
</dbReference>
<keyword evidence="4" id="KW-1185">Reference proteome</keyword>
<dbReference type="EMBL" id="AXCV01000547">
    <property type="protein sequence ID" value="KGO22374.1"/>
    <property type="molecule type" value="Genomic_DNA"/>
</dbReference>
<accession>A0ABR4XPF9</accession>
<evidence type="ECO:0000259" key="2">
    <source>
        <dbReference type="Pfam" id="PF06737"/>
    </source>
</evidence>
<protein>
    <recommendedName>
        <fullName evidence="2">Resuscitation-promoting factor core lysozyme-like domain-containing protein</fullName>
    </recommendedName>
</protein>
<dbReference type="InterPro" id="IPR023346">
    <property type="entry name" value="Lysozyme-like_dom_sf"/>
</dbReference>
<keyword evidence="1" id="KW-0378">Hydrolase</keyword>
<proteinExistence type="predicted"/>
<name>A0ABR4XPF9_9LACO</name>